<name>A0A2Z5MQ12_BURPY</name>
<dbReference type="Pfam" id="PF01578">
    <property type="entry name" value="Cytochrom_C_asm"/>
    <property type="match status" value="1"/>
</dbReference>
<feature type="transmembrane region" description="Helical" evidence="6">
    <location>
        <begin position="123"/>
        <end position="144"/>
    </location>
</feature>
<dbReference type="InterPro" id="IPR045062">
    <property type="entry name" value="Cyt_c_biogenesis_CcsA/CcmC"/>
</dbReference>
<feature type="transmembrane region" description="Helical" evidence="6">
    <location>
        <begin position="34"/>
        <end position="54"/>
    </location>
</feature>
<feature type="transmembrane region" description="Helical" evidence="6">
    <location>
        <begin position="337"/>
        <end position="354"/>
    </location>
</feature>
<keyword evidence="4 6" id="KW-1133">Transmembrane helix</keyword>
<dbReference type="GO" id="GO:0005886">
    <property type="term" value="C:plasma membrane"/>
    <property type="evidence" value="ECO:0007669"/>
    <property type="project" value="TreeGrafter"/>
</dbReference>
<dbReference type="GO" id="GO:0017004">
    <property type="term" value="P:cytochrome complex assembly"/>
    <property type="evidence" value="ECO:0007669"/>
    <property type="project" value="UniProtKB-KW"/>
</dbReference>
<feature type="transmembrane region" description="Helical" evidence="6">
    <location>
        <begin position="185"/>
        <end position="207"/>
    </location>
</feature>
<evidence type="ECO:0000313" key="9">
    <source>
        <dbReference type="Proteomes" id="UP000253104"/>
    </source>
</evidence>
<dbReference type="GO" id="GO:0020037">
    <property type="term" value="F:heme binding"/>
    <property type="evidence" value="ECO:0007669"/>
    <property type="project" value="InterPro"/>
</dbReference>
<evidence type="ECO:0000256" key="1">
    <source>
        <dbReference type="ARBA" id="ARBA00004141"/>
    </source>
</evidence>
<evidence type="ECO:0000256" key="3">
    <source>
        <dbReference type="ARBA" id="ARBA00022748"/>
    </source>
</evidence>
<dbReference type="PANTHER" id="PTHR30071:SF1">
    <property type="entry name" value="CYTOCHROME B_B6 PROTEIN-RELATED"/>
    <property type="match status" value="1"/>
</dbReference>
<evidence type="ECO:0000313" key="8">
    <source>
        <dbReference type="EMBL" id="AXF19355.1"/>
    </source>
</evidence>
<gene>
    <name evidence="8" type="primary">ccsB</name>
    <name evidence="8" type="ORF">CUJ89_01725</name>
</gene>
<organism evidence="8 9">
    <name type="scientific">Burkholderia pyrrocinia</name>
    <name type="common">Pseudomonas pyrrocinia</name>
    <dbReference type="NCBI Taxonomy" id="60550"/>
    <lineage>
        <taxon>Bacteria</taxon>
        <taxon>Pseudomonadati</taxon>
        <taxon>Pseudomonadota</taxon>
        <taxon>Betaproteobacteria</taxon>
        <taxon>Burkholderiales</taxon>
        <taxon>Burkholderiaceae</taxon>
        <taxon>Burkholderia</taxon>
        <taxon>Burkholderia cepacia complex</taxon>
    </lineage>
</organism>
<keyword evidence="5 6" id="KW-0472">Membrane</keyword>
<sequence length="396" mass="44154">MDLTQVSSSHRASAQAPISAPLFDERPFLARLSLFDWLFALALVAGAGYAFVHYNAHMDYYDKAVMVGAVPALVTLGWRWKPARLMMASIAVMSLLSIQIYQGDLARADSAFFLKYFLSSQSAILWMSALFVLATIFYWIGLLARSESGSAIGQKLTWFAVLMGFTGLMVRWYESYLIGADVGHIPVSNLYEVFVLFSLITALLYLYYEGHYGTRALGAFVLLVISAAVGFLMWYSVARDAQQIQPLVPALQSWWMKIHVPANFIGYGSFALSAMVSVAYLMKERGVLADRLPTLEVLDDVMYKSIAVGFAFFTIATILGALWAAEAWGGYWSWDPKETWALIVWLNYAAWLHMRLMKGLRGAVAAWWALTGLLVTTFAFLGVNMFLSGLHSYGKL</sequence>
<dbReference type="InterPro" id="IPR002541">
    <property type="entry name" value="Cyt_c_assembly"/>
</dbReference>
<feature type="transmembrane region" description="Helical" evidence="6">
    <location>
        <begin position="219"/>
        <end position="238"/>
    </location>
</feature>
<reference evidence="8 9" key="1">
    <citation type="journal article" date="2018" name="ISME J.">
        <title>Involvement of Burkholderiaceae and sulfurous volatiles in disease-suppressive soils.</title>
        <authorList>
            <person name="Carrion V.J."/>
            <person name="Cordovez V."/>
            <person name="Tyc O."/>
            <person name="Etalo D.W."/>
            <person name="de Bruijn I."/>
            <person name="de Jager V.C."/>
            <person name="Medema M.H."/>
            <person name="Eberl L."/>
            <person name="Raaijmakers J.M."/>
        </authorList>
    </citation>
    <scope>NUCLEOTIDE SEQUENCE [LARGE SCALE GENOMIC DNA]</scope>
    <source>
        <strain evidence="9">mHSR5</strain>
    </source>
</reference>
<dbReference type="NCBIfam" id="TIGR03144">
    <property type="entry name" value="cytochr_II_ccsB"/>
    <property type="match status" value="1"/>
</dbReference>
<dbReference type="Proteomes" id="UP000253104">
    <property type="component" value="Chromosome mHSR5_A"/>
</dbReference>
<dbReference type="PANTHER" id="PTHR30071">
    <property type="entry name" value="HEME EXPORTER PROTEIN C"/>
    <property type="match status" value="1"/>
</dbReference>
<dbReference type="AlphaFoldDB" id="A0A2Z5MQ12"/>
<evidence type="ECO:0000256" key="2">
    <source>
        <dbReference type="ARBA" id="ARBA00022692"/>
    </source>
</evidence>
<evidence type="ECO:0000259" key="7">
    <source>
        <dbReference type="Pfam" id="PF01578"/>
    </source>
</evidence>
<keyword evidence="3" id="KW-0201">Cytochrome c-type biogenesis</keyword>
<dbReference type="InterPro" id="IPR017562">
    <property type="entry name" value="Cyt_c_biogenesis_CcsA"/>
</dbReference>
<evidence type="ECO:0000256" key="4">
    <source>
        <dbReference type="ARBA" id="ARBA00022989"/>
    </source>
</evidence>
<comment type="subcellular location">
    <subcellularLocation>
        <location evidence="1">Membrane</location>
        <topology evidence="1">Multi-pass membrane protein</topology>
    </subcellularLocation>
</comment>
<evidence type="ECO:0000256" key="5">
    <source>
        <dbReference type="ARBA" id="ARBA00023136"/>
    </source>
</evidence>
<feature type="transmembrane region" description="Helical" evidence="6">
    <location>
        <begin position="156"/>
        <end position="173"/>
    </location>
</feature>
<feature type="transmembrane region" description="Helical" evidence="6">
    <location>
        <begin position="85"/>
        <end position="103"/>
    </location>
</feature>
<dbReference type="RefSeq" id="WP_114175712.1">
    <property type="nucleotide sequence ID" value="NZ_CP024902.1"/>
</dbReference>
<feature type="transmembrane region" description="Helical" evidence="6">
    <location>
        <begin position="366"/>
        <end position="387"/>
    </location>
</feature>
<protein>
    <submittedName>
        <fullName evidence="8">C-type cytochrome biogenesis protein CcsB</fullName>
    </submittedName>
</protein>
<keyword evidence="2 6" id="KW-0812">Transmembrane</keyword>
<dbReference type="EMBL" id="CP024902">
    <property type="protein sequence ID" value="AXF19355.1"/>
    <property type="molecule type" value="Genomic_DNA"/>
</dbReference>
<feature type="transmembrane region" description="Helical" evidence="6">
    <location>
        <begin position="258"/>
        <end position="281"/>
    </location>
</feature>
<feature type="transmembrane region" description="Helical" evidence="6">
    <location>
        <begin position="301"/>
        <end position="325"/>
    </location>
</feature>
<evidence type="ECO:0000256" key="6">
    <source>
        <dbReference type="SAM" id="Phobius"/>
    </source>
</evidence>
<dbReference type="OrthoDB" id="9814290at2"/>
<accession>A0A2Z5MQ12</accession>
<feature type="domain" description="Cytochrome c assembly protein" evidence="7">
    <location>
        <begin position="187"/>
        <end position="391"/>
    </location>
</feature>
<proteinExistence type="predicted"/>